<comment type="caution">
    <text evidence="2">The sequence shown here is derived from an EMBL/GenBank/DDBJ whole genome shotgun (WGS) entry which is preliminary data.</text>
</comment>
<name>A0ABS6UKP2_9PSEU</name>
<evidence type="ECO:0000313" key="2">
    <source>
        <dbReference type="EMBL" id="MBW0132818.1"/>
    </source>
</evidence>
<dbReference type="Proteomes" id="UP000694287">
    <property type="component" value="Unassembled WGS sequence"/>
</dbReference>
<proteinExistence type="predicted"/>
<evidence type="ECO:0000313" key="3">
    <source>
        <dbReference type="Proteomes" id="UP000694287"/>
    </source>
</evidence>
<feature type="domain" description="Helix-turn-helix" evidence="1">
    <location>
        <begin position="12"/>
        <end position="60"/>
    </location>
</feature>
<evidence type="ECO:0000259" key="1">
    <source>
        <dbReference type="Pfam" id="PF12728"/>
    </source>
</evidence>
<dbReference type="Pfam" id="PF12728">
    <property type="entry name" value="HTH_17"/>
    <property type="match status" value="1"/>
</dbReference>
<protein>
    <submittedName>
        <fullName evidence="2">Helix-turn-helix domain-containing protein</fullName>
    </submittedName>
</protein>
<accession>A0ABS6UKP2</accession>
<organism evidence="2 3">
    <name type="scientific">Pseudonocardia abyssalis</name>
    <dbReference type="NCBI Taxonomy" id="2792008"/>
    <lineage>
        <taxon>Bacteria</taxon>
        <taxon>Bacillati</taxon>
        <taxon>Actinomycetota</taxon>
        <taxon>Actinomycetes</taxon>
        <taxon>Pseudonocardiales</taxon>
        <taxon>Pseudonocardiaceae</taxon>
        <taxon>Pseudonocardia</taxon>
    </lineage>
</organism>
<dbReference type="EMBL" id="JADQDK010000001">
    <property type="protein sequence ID" value="MBW0132818.1"/>
    <property type="molecule type" value="Genomic_DNA"/>
</dbReference>
<sequence length="65" mass="7504">MIMPTTTPPLWTVEDVSTYLGVPVMTIYHWRRSGYGPKGARVGRYLRYRPEDVRGWFDAQSQKAG</sequence>
<gene>
    <name evidence="2" type="ORF">I4I81_00910</name>
</gene>
<dbReference type="InterPro" id="IPR041657">
    <property type="entry name" value="HTH_17"/>
</dbReference>
<reference evidence="2 3" key="1">
    <citation type="submission" date="2020-11" db="EMBL/GenBank/DDBJ databases">
        <title>Pseudonocardia abyssalis sp. nov. and Pseudonocardia oceani sp. nov., description and phylogenomic analysis of two novel actinomycetes isolated from the deep Southern Ocean.</title>
        <authorList>
            <person name="Parra J."/>
        </authorList>
    </citation>
    <scope>NUCLEOTIDE SEQUENCE [LARGE SCALE GENOMIC DNA]</scope>
    <source>
        <strain evidence="2 3">KRD-168</strain>
    </source>
</reference>
<keyword evidence="3" id="KW-1185">Reference proteome</keyword>